<dbReference type="EMBL" id="BKCJ010218874">
    <property type="protein sequence ID" value="GEY88270.1"/>
    <property type="molecule type" value="Genomic_DNA"/>
</dbReference>
<name>A0A699HZ60_TANCI</name>
<reference evidence="1" key="1">
    <citation type="journal article" date="2019" name="Sci. Rep.">
        <title>Draft genome of Tanacetum cinerariifolium, the natural source of mosquito coil.</title>
        <authorList>
            <person name="Yamashiro T."/>
            <person name="Shiraishi A."/>
            <person name="Satake H."/>
            <person name="Nakayama K."/>
        </authorList>
    </citation>
    <scope>NUCLEOTIDE SEQUENCE</scope>
</reference>
<organism evidence="1">
    <name type="scientific">Tanacetum cinerariifolium</name>
    <name type="common">Dalmatian daisy</name>
    <name type="synonym">Chrysanthemum cinerariifolium</name>
    <dbReference type="NCBI Taxonomy" id="118510"/>
    <lineage>
        <taxon>Eukaryota</taxon>
        <taxon>Viridiplantae</taxon>
        <taxon>Streptophyta</taxon>
        <taxon>Embryophyta</taxon>
        <taxon>Tracheophyta</taxon>
        <taxon>Spermatophyta</taxon>
        <taxon>Magnoliopsida</taxon>
        <taxon>eudicotyledons</taxon>
        <taxon>Gunneridae</taxon>
        <taxon>Pentapetalae</taxon>
        <taxon>asterids</taxon>
        <taxon>campanulids</taxon>
        <taxon>Asterales</taxon>
        <taxon>Asteraceae</taxon>
        <taxon>Asteroideae</taxon>
        <taxon>Anthemideae</taxon>
        <taxon>Anthemidinae</taxon>
        <taxon>Tanacetum</taxon>
    </lineage>
</organism>
<protein>
    <submittedName>
        <fullName evidence="1">Uncharacterized protein</fullName>
    </submittedName>
</protein>
<gene>
    <name evidence="1" type="ORF">Tci_460244</name>
</gene>
<evidence type="ECO:0000313" key="1">
    <source>
        <dbReference type="EMBL" id="GEY88270.1"/>
    </source>
</evidence>
<sequence length="190" mass="21208">MCTILASSYLSSYNQLETSSNPMYQDAMKERQTMSCVDNSSKSNDDMAMKYTHSNTVQHAECFKQKMLLVQLQDARIQLSKDQLVILADTGERIDFSLGAFTVTTNALFQADGVKVYDLDCDDVPNSHPSFMANISSYGSDVLAEVHNPDNMDKNMITQGVHVMLFSEQSSVVNHLETEITSNSHIIPYS</sequence>
<comment type="caution">
    <text evidence="1">The sequence shown here is derived from an EMBL/GenBank/DDBJ whole genome shotgun (WGS) entry which is preliminary data.</text>
</comment>
<proteinExistence type="predicted"/>
<accession>A0A699HZ60</accession>
<dbReference type="AlphaFoldDB" id="A0A699HZ60"/>